<reference evidence="3 4" key="1">
    <citation type="journal article" date="2014" name="Int. J. Syst. Evol. Microbiol.">
        <title>Rhodoluna lacicola gen. nov., sp. nov., a planktonic freshwater bacterium with stream-lined genome.</title>
        <authorList>
            <person name="Hahn M."/>
            <person name="Schmidt J."/>
            <person name="Taipale S.J."/>
            <person name="Doolittle W.F."/>
            <person name="Koll U."/>
        </authorList>
    </citation>
    <scope>NUCLEOTIDE SEQUENCE [LARGE SCALE GENOMIC DNA]</scope>
    <source>
        <strain evidence="3 4">MWH-Ta8</strain>
    </source>
</reference>
<dbReference type="InterPro" id="IPR003735">
    <property type="entry name" value="Metal_Tscrpt_repr"/>
</dbReference>
<comment type="similarity">
    <text evidence="1">Belongs to the CsoR family.</text>
</comment>
<organism evidence="3 4">
    <name type="scientific">Rhodoluna lacicola</name>
    <dbReference type="NCBI Taxonomy" id="529884"/>
    <lineage>
        <taxon>Bacteria</taxon>
        <taxon>Bacillati</taxon>
        <taxon>Actinomycetota</taxon>
        <taxon>Actinomycetes</taxon>
        <taxon>Micrococcales</taxon>
        <taxon>Microbacteriaceae</taxon>
        <taxon>Luna cluster</taxon>
        <taxon>Luna-1 subcluster</taxon>
        <taxon>Rhodoluna</taxon>
    </lineage>
</organism>
<keyword evidence="4" id="KW-1185">Reference proteome</keyword>
<dbReference type="PANTHER" id="PTHR33677:SF5">
    <property type="entry name" value="TRANSCRIPTIONAL REPRESSOR FRMR"/>
    <property type="match status" value="1"/>
</dbReference>
<dbReference type="CDD" id="cd10148">
    <property type="entry name" value="CsoR-like_DUF156"/>
    <property type="match status" value="1"/>
</dbReference>
<accession>A0A060JAQ3</accession>
<evidence type="ECO:0000313" key="3">
    <source>
        <dbReference type="EMBL" id="AIC46961.1"/>
    </source>
</evidence>
<dbReference type="RefSeq" id="WP_038501665.1">
    <property type="nucleotide sequence ID" value="NZ_AP026911.1"/>
</dbReference>
<dbReference type="PANTHER" id="PTHR33677">
    <property type="entry name" value="TRANSCRIPTIONAL REPRESSOR FRMR-RELATED"/>
    <property type="match status" value="1"/>
</dbReference>
<evidence type="ECO:0000256" key="2">
    <source>
        <dbReference type="ARBA" id="ARBA00023008"/>
    </source>
</evidence>
<keyword evidence="2" id="KW-0186">Copper</keyword>
<dbReference type="GO" id="GO:0045892">
    <property type="term" value="P:negative regulation of DNA-templated transcription"/>
    <property type="evidence" value="ECO:0007669"/>
    <property type="project" value="UniProtKB-ARBA"/>
</dbReference>
<dbReference type="EMBL" id="CP007490">
    <property type="protein sequence ID" value="AIC46961.1"/>
    <property type="molecule type" value="Genomic_DNA"/>
</dbReference>
<dbReference type="Pfam" id="PF02583">
    <property type="entry name" value="Trns_repr_metal"/>
    <property type="match status" value="1"/>
</dbReference>
<dbReference type="Proteomes" id="UP000067708">
    <property type="component" value="Chromosome"/>
</dbReference>
<dbReference type="KEGG" id="rla:Rhola_00001310"/>
<proteinExistence type="inferred from homology"/>
<protein>
    <submittedName>
        <fullName evidence="3">Uncharacterized protein</fullName>
    </submittedName>
</protein>
<dbReference type="Gene3D" id="1.20.58.1000">
    <property type="entry name" value="Metal-sensitive repressor, helix protomer"/>
    <property type="match status" value="1"/>
</dbReference>
<dbReference type="GO" id="GO:0046872">
    <property type="term" value="F:metal ion binding"/>
    <property type="evidence" value="ECO:0007669"/>
    <property type="project" value="InterPro"/>
</dbReference>
<sequence>MKIQPEELKAARNRLVRVQGQIAGIVKMLDEGRDCTELLTQLAAANTALTRAGFTIISTGMQHCGSDAKGVKNREALEKAFMSLA</sequence>
<evidence type="ECO:0000256" key="1">
    <source>
        <dbReference type="ARBA" id="ARBA00005428"/>
    </source>
</evidence>
<dbReference type="eggNOG" id="COG1937">
    <property type="taxonomic scope" value="Bacteria"/>
</dbReference>
<dbReference type="HOGENOM" id="CLU_130332_1_3_11"/>
<dbReference type="InterPro" id="IPR038390">
    <property type="entry name" value="Metal_Tscrpt_repr_sf"/>
</dbReference>
<gene>
    <name evidence="3" type="ORF">Rhola_00001310</name>
</gene>
<name>A0A060JAQ3_9MICO</name>
<dbReference type="OrthoDB" id="9809524at2"/>
<dbReference type="GO" id="GO:0003677">
    <property type="term" value="F:DNA binding"/>
    <property type="evidence" value="ECO:0007669"/>
    <property type="project" value="InterPro"/>
</dbReference>
<evidence type="ECO:0000313" key="4">
    <source>
        <dbReference type="Proteomes" id="UP000067708"/>
    </source>
</evidence>
<dbReference type="STRING" id="529884.Rhola_00001310"/>
<dbReference type="AlphaFoldDB" id="A0A060JAQ3"/>